<evidence type="ECO:0000313" key="2">
    <source>
        <dbReference type="Proteomes" id="UP001501391"/>
    </source>
</evidence>
<dbReference type="RefSeq" id="WP_346163538.1">
    <property type="nucleotide sequence ID" value="NZ_BAAAOQ010000016.1"/>
</dbReference>
<proteinExistence type="predicted"/>
<gene>
    <name evidence="1" type="ORF">GCM10009787_48500</name>
</gene>
<organism evidence="1 2">
    <name type="scientific">Streptomyces bangladeshensis</name>
    <dbReference type="NCBI Taxonomy" id="295352"/>
    <lineage>
        <taxon>Bacteria</taxon>
        <taxon>Bacillati</taxon>
        <taxon>Actinomycetota</taxon>
        <taxon>Actinomycetes</taxon>
        <taxon>Kitasatosporales</taxon>
        <taxon>Streptomycetaceae</taxon>
        <taxon>Streptomyces</taxon>
    </lineage>
</organism>
<evidence type="ECO:0000313" key="1">
    <source>
        <dbReference type="EMBL" id="GAA2199860.1"/>
    </source>
</evidence>
<name>A0ABN3BSN3_9ACTN</name>
<sequence length="88" mass="9707">MPLTEVTMHALQCDACPQIFDDEEGGTLFATATDAQHTARAYGWTVLGDEYLCPRRDETHQAFIDARMPPEPVFQAPGQLALDDTAQP</sequence>
<comment type="caution">
    <text evidence="1">The sequence shown here is derived from an EMBL/GenBank/DDBJ whole genome shotgun (WGS) entry which is preliminary data.</text>
</comment>
<dbReference type="Proteomes" id="UP001501391">
    <property type="component" value="Unassembled WGS sequence"/>
</dbReference>
<keyword evidence="2" id="KW-1185">Reference proteome</keyword>
<dbReference type="EMBL" id="BAAAOQ010000016">
    <property type="protein sequence ID" value="GAA2199860.1"/>
    <property type="molecule type" value="Genomic_DNA"/>
</dbReference>
<accession>A0ABN3BSN3</accession>
<reference evidence="1 2" key="1">
    <citation type="journal article" date="2019" name="Int. J. Syst. Evol. Microbiol.">
        <title>The Global Catalogue of Microorganisms (GCM) 10K type strain sequencing project: providing services to taxonomists for standard genome sequencing and annotation.</title>
        <authorList>
            <consortium name="The Broad Institute Genomics Platform"/>
            <consortium name="The Broad Institute Genome Sequencing Center for Infectious Disease"/>
            <person name="Wu L."/>
            <person name="Ma J."/>
        </authorList>
    </citation>
    <scope>NUCLEOTIDE SEQUENCE [LARGE SCALE GENOMIC DNA]</scope>
    <source>
        <strain evidence="1 2">JCM 14924</strain>
    </source>
</reference>
<evidence type="ECO:0008006" key="3">
    <source>
        <dbReference type="Google" id="ProtNLM"/>
    </source>
</evidence>
<protein>
    <recommendedName>
        <fullName evidence="3">Ferredoxin</fullName>
    </recommendedName>
</protein>